<dbReference type="OrthoDB" id="9804315at2"/>
<evidence type="ECO:0000256" key="5">
    <source>
        <dbReference type="ARBA" id="ARBA00022857"/>
    </source>
</evidence>
<keyword evidence="5 8" id="KW-0521">NADP</keyword>
<proteinExistence type="inferred from homology"/>
<dbReference type="Proteomes" id="UP000242999">
    <property type="component" value="Unassembled WGS sequence"/>
</dbReference>
<protein>
    <recommendedName>
        <fullName evidence="3 8">Dihydrofolate reductase</fullName>
        <ecNumber evidence="3 8">1.5.1.3</ecNumber>
    </recommendedName>
</protein>
<dbReference type="RefSeq" id="WP_093310029.1">
    <property type="nucleotide sequence ID" value="NZ_FNYH01000008.1"/>
</dbReference>
<dbReference type="GO" id="GO:0046452">
    <property type="term" value="P:dihydrofolate metabolic process"/>
    <property type="evidence" value="ECO:0007669"/>
    <property type="project" value="TreeGrafter"/>
</dbReference>
<comment type="pathway">
    <text evidence="1 8">Cofactor biosynthesis; tetrahydrofolate biosynthesis; 5,6,7,8-tetrahydrofolate from 7,8-dihydrofolate: step 1/1.</text>
</comment>
<dbReference type="GO" id="GO:0046654">
    <property type="term" value="P:tetrahydrofolate biosynthetic process"/>
    <property type="evidence" value="ECO:0007669"/>
    <property type="project" value="UniProtKB-UniPathway"/>
</dbReference>
<dbReference type="EC" id="1.5.1.3" evidence="3 8"/>
<dbReference type="PANTHER" id="PTHR48069:SF3">
    <property type="entry name" value="DIHYDROFOLATE REDUCTASE"/>
    <property type="match status" value="1"/>
</dbReference>
<evidence type="ECO:0000256" key="2">
    <source>
        <dbReference type="ARBA" id="ARBA00009539"/>
    </source>
</evidence>
<dbReference type="UniPathway" id="UPA00077">
    <property type="reaction ID" value="UER00158"/>
</dbReference>
<sequence length="176" mass="19483">MTTPARIALIAACDRAGVIGVDNRLPWYLPEDLQYFKRITLGKPIIMGRKTFESIGRPLPGRCNLVVTANPHFKAEGVKVASSPQEALRMAQHIAHIDGTEEIMVIGGAQIYAQTLAAAQRLYLTQVEVEVTGGDAYFPQFDSQQWQMISEIKRPPQDPLPGYRFCVLEAVTQASE</sequence>
<dbReference type="PIRSF" id="PIRSF000194">
    <property type="entry name" value="DHFR"/>
    <property type="match status" value="1"/>
</dbReference>
<dbReference type="InterPro" id="IPR012259">
    <property type="entry name" value="DHFR"/>
</dbReference>
<dbReference type="GO" id="GO:0004146">
    <property type="term" value="F:dihydrofolate reductase activity"/>
    <property type="evidence" value="ECO:0007669"/>
    <property type="project" value="UniProtKB-EC"/>
</dbReference>
<dbReference type="Pfam" id="PF00186">
    <property type="entry name" value="DHFR_1"/>
    <property type="match status" value="1"/>
</dbReference>
<dbReference type="AlphaFoldDB" id="A0A1H6SRC6"/>
<dbReference type="CDD" id="cd00209">
    <property type="entry name" value="DHFR"/>
    <property type="match status" value="1"/>
</dbReference>
<gene>
    <name evidence="11" type="ORF">SAMN05421831_10813</name>
</gene>
<comment type="function">
    <text evidence="7 8">Key enzyme in folate metabolism. Catalyzes an essential reaction for de novo glycine and purine synthesis, and for DNA precursor synthesis.</text>
</comment>
<evidence type="ECO:0000313" key="11">
    <source>
        <dbReference type="EMBL" id="SEI70413.1"/>
    </source>
</evidence>
<evidence type="ECO:0000313" key="12">
    <source>
        <dbReference type="Proteomes" id="UP000242999"/>
    </source>
</evidence>
<evidence type="ECO:0000259" key="10">
    <source>
        <dbReference type="PROSITE" id="PS51330"/>
    </source>
</evidence>
<dbReference type="InterPro" id="IPR001796">
    <property type="entry name" value="DHFR_dom"/>
</dbReference>
<accession>A0A1H6SRC6</accession>
<name>A0A1H6SRC6_9GAMM</name>
<evidence type="ECO:0000256" key="7">
    <source>
        <dbReference type="ARBA" id="ARBA00025067"/>
    </source>
</evidence>
<reference evidence="12" key="1">
    <citation type="submission" date="2016-10" db="EMBL/GenBank/DDBJ databases">
        <authorList>
            <person name="Varghese N."/>
            <person name="Submissions S."/>
        </authorList>
    </citation>
    <scope>NUCLEOTIDE SEQUENCE [LARGE SCALE GENOMIC DNA]</scope>
    <source>
        <strain evidence="12">DSM 7165</strain>
    </source>
</reference>
<dbReference type="InterPro" id="IPR024072">
    <property type="entry name" value="DHFR-like_dom_sf"/>
</dbReference>
<dbReference type="GO" id="GO:0046655">
    <property type="term" value="P:folic acid metabolic process"/>
    <property type="evidence" value="ECO:0007669"/>
    <property type="project" value="TreeGrafter"/>
</dbReference>
<comment type="similarity">
    <text evidence="2 8 9">Belongs to the dihydrofolate reductase family.</text>
</comment>
<keyword evidence="6 8" id="KW-0560">Oxidoreductase</keyword>
<evidence type="ECO:0000256" key="6">
    <source>
        <dbReference type="ARBA" id="ARBA00023002"/>
    </source>
</evidence>
<dbReference type="GO" id="GO:0006730">
    <property type="term" value="P:one-carbon metabolic process"/>
    <property type="evidence" value="ECO:0007669"/>
    <property type="project" value="UniProtKB-KW"/>
</dbReference>
<dbReference type="GO" id="GO:0005829">
    <property type="term" value="C:cytosol"/>
    <property type="evidence" value="ECO:0007669"/>
    <property type="project" value="TreeGrafter"/>
</dbReference>
<keyword evidence="12" id="KW-1185">Reference proteome</keyword>
<dbReference type="GO" id="GO:0070401">
    <property type="term" value="F:NADP+ binding"/>
    <property type="evidence" value="ECO:0007669"/>
    <property type="project" value="UniProtKB-ARBA"/>
</dbReference>
<dbReference type="STRING" id="64971.SAMN05421831_10813"/>
<keyword evidence="4 8" id="KW-0554">One-carbon metabolism</keyword>
<dbReference type="SUPFAM" id="SSF53597">
    <property type="entry name" value="Dihydrofolate reductase-like"/>
    <property type="match status" value="1"/>
</dbReference>
<evidence type="ECO:0000256" key="9">
    <source>
        <dbReference type="RuleBase" id="RU004474"/>
    </source>
</evidence>
<evidence type="ECO:0000256" key="4">
    <source>
        <dbReference type="ARBA" id="ARBA00022563"/>
    </source>
</evidence>
<evidence type="ECO:0000256" key="1">
    <source>
        <dbReference type="ARBA" id="ARBA00004903"/>
    </source>
</evidence>
<dbReference type="PROSITE" id="PS51330">
    <property type="entry name" value="DHFR_2"/>
    <property type="match status" value="1"/>
</dbReference>
<comment type="catalytic activity">
    <reaction evidence="8">
        <text>(6S)-5,6,7,8-tetrahydrofolate + NADP(+) = 7,8-dihydrofolate + NADPH + H(+)</text>
        <dbReference type="Rhea" id="RHEA:15009"/>
        <dbReference type="ChEBI" id="CHEBI:15378"/>
        <dbReference type="ChEBI" id="CHEBI:57451"/>
        <dbReference type="ChEBI" id="CHEBI:57453"/>
        <dbReference type="ChEBI" id="CHEBI:57783"/>
        <dbReference type="ChEBI" id="CHEBI:58349"/>
        <dbReference type="EC" id="1.5.1.3"/>
    </reaction>
</comment>
<dbReference type="EMBL" id="FNYH01000008">
    <property type="protein sequence ID" value="SEI70413.1"/>
    <property type="molecule type" value="Genomic_DNA"/>
</dbReference>
<dbReference type="InterPro" id="IPR017925">
    <property type="entry name" value="DHFR_CS"/>
</dbReference>
<organism evidence="11 12">
    <name type="scientific">Allopseudospirillum japonicum</name>
    <dbReference type="NCBI Taxonomy" id="64971"/>
    <lineage>
        <taxon>Bacteria</taxon>
        <taxon>Pseudomonadati</taxon>
        <taxon>Pseudomonadota</taxon>
        <taxon>Gammaproteobacteria</taxon>
        <taxon>Oceanospirillales</taxon>
        <taxon>Oceanospirillaceae</taxon>
        <taxon>Allopseudospirillum</taxon>
    </lineage>
</organism>
<feature type="domain" description="DHFR" evidence="10">
    <location>
        <begin position="6"/>
        <end position="170"/>
    </location>
</feature>
<dbReference type="PRINTS" id="PR00070">
    <property type="entry name" value="DHFR"/>
</dbReference>
<dbReference type="PROSITE" id="PS00075">
    <property type="entry name" value="DHFR_1"/>
    <property type="match status" value="1"/>
</dbReference>
<dbReference type="Gene3D" id="3.40.430.10">
    <property type="entry name" value="Dihydrofolate Reductase, subunit A"/>
    <property type="match status" value="1"/>
</dbReference>
<dbReference type="PANTHER" id="PTHR48069">
    <property type="entry name" value="DIHYDROFOLATE REDUCTASE"/>
    <property type="match status" value="1"/>
</dbReference>
<evidence type="ECO:0000256" key="3">
    <source>
        <dbReference type="ARBA" id="ARBA00012856"/>
    </source>
</evidence>
<evidence type="ECO:0000256" key="8">
    <source>
        <dbReference type="PIRNR" id="PIRNR000194"/>
    </source>
</evidence>
<dbReference type="FunFam" id="3.40.430.10:FF:000001">
    <property type="entry name" value="Dihydrofolate reductase"/>
    <property type="match status" value="1"/>
</dbReference>